<name>A0A1H2CU99_9ACTN</name>
<feature type="domain" description="HTH cro/C1-type" evidence="1">
    <location>
        <begin position="26"/>
        <end position="62"/>
    </location>
</feature>
<dbReference type="AlphaFoldDB" id="A0A1H2CU99"/>
<proteinExistence type="predicted"/>
<dbReference type="InterPro" id="IPR010982">
    <property type="entry name" value="Lambda_DNA-bd_dom_sf"/>
</dbReference>
<organism evidence="2 3">
    <name type="scientific">Actinoplanes derwentensis</name>
    <dbReference type="NCBI Taxonomy" id="113562"/>
    <lineage>
        <taxon>Bacteria</taxon>
        <taxon>Bacillati</taxon>
        <taxon>Actinomycetota</taxon>
        <taxon>Actinomycetes</taxon>
        <taxon>Micromonosporales</taxon>
        <taxon>Micromonosporaceae</taxon>
        <taxon>Actinoplanes</taxon>
    </lineage>
</organism>
<sequence>MLNEELFRRRTQALGARTDRERCTIAGISKASLHRWRHGSVTPSYTLLRQMARRLNVPVVELTVEVKR</sequence>
<dbReference type="GO" id="GO:0003677">
    <property type="term" value="F:DNA binding"/>
    <property type="evidence" value="ECO:0007669"/>
    <property type="project" value="InterPro"/>
</dbReference>
<dbReference type="Gene3D" id="1.10.260.40">
    <property type="entry name" value="lambda repressor-like DNA-binding domains"/>
    <property type="match status" value="1"/>
</dbReference>
<dbReference type="CDD" id="cd00093">
    <property type="entry name" value="HTH_XRE"/>
    <property type="match status" value="1"/>
</dbReference>
<dbReference type="Pfam" id="PF01381">
    <property type="entry name" value="HTH_3"/>
    <property type="match status" value="1"/>
</dbReference>
<accession>A0A1H2CU99</accession>
<evidence type="ECO:0000313" key="3">
    <source>
        <dbReference type="Proteomes" id="UP000198688"/>
    </source>
</evidence>
<dbReference type="SUPFAM" id="SSF47413">
    <property type="entry name" value="lambda repressor-like DNA-binding domains"/>
    <property type="match status" value="1"/>
</dbReference>
<dbReference type="InterPro" id="IPR001387">
    <property type="entry name" value="Cro/C1-type_HTH"/>
</dbReference>
<dbReference type="STRING" id="113562.SAMN04489716_6887"/>
<keyword evidence="3" id="KW-1185">Reference proteome</keyword>
<protein>
    <recommendedName>
        <fullName evidence="1">HTH cro/C1-type domain-containing protein</fullName>
    </recommendedName>
</protein>
<dbReference type="PROSITE" id="PS50943">
    <property type="entry name" value="HTH_CROC1"/>
    <property type="match status" value="1"/>
</dbReference>
<evidence type="ECO:0000313" key="2">
    <source>
        <dbReference type="EMBL" id="SDT74130.1"/>
    </source>
</evidence>
<reference evidence="2 3" key="1">
    <citation type="submission" date="2016-10" db="EMBL/GenBank/DDBJ databases">
        <authorList>
            <person name="de Groot N.N."/>
        </authorList>
    </citation>
    <scope>NUCLEOTIDE SEQUENCE [LARGE SCALE GENOMIC DNA]</scope>
    <source>
        <strain evidence="2 3">DSM 43941</strain>
    </source>
</reference>
<dbReference type="EMBL" id="LT629758">
    <property type="protein sequence ID" value="SDT74130.1"/>
    <property type="molecule type" value="Genomic_DNA"/>
</dbReference>
<evidence type="ECO:0000259" key="1">
    <source>
        <dbReference type="PROSITE" id="PS50943"/>
    </source>
</evidence>
<gene>
    <name evidence="2" type="ORF">SAMN04489716_6887</name>
</gene>
<dbReference type="Proteomes" id="UP000198688">
    <property type="component" value="Chromosome I"/>
</dbReference>